<evidence type="ECO:0000313" key="4">
    <source>
        <dbReference type="EMBL" id="RKP20157.1"/>
    </source>
</evidence>
<dbReference type="EMBL" id="ML005104">
    <property type="protein sequence ID" value="RKP20157.1"/>
    <property type="molecule type" value="Genomic_DNA"/>
</dbReference>
<dbReference type="AlphaFoldDB" id="A0A4P9YKL6"/>
<evidence type="ECO:0000256" key="2">
    <source>
        <dbReference type="ARBA" id="ARBA00023242"/>
    </source>
</evidence>
<dbReference type="GO" id="GO:0005634">
    <property type="term" value="C:nucleus"/>
    <property type="evidence" value="ECO:0007669"/>
    <property type="project" value="UniProtKB-SubCell"/>
</dbReference>
<evidence type="ECO:0000256" key="3">
    <source>
        <dbReference type="SAM" id="MobiDB-lite"/>
    </source>
</evidence>
<dbReference type="InterPro" id="IPR003889">
    <property type="entry name" value="FYrich_C"/>
</dbReference>
<protein>
    <submittedName>
        <fullName evidence="4">Uncharacterized protein</fullName>
    </submittedName>
</protein>
<dbReference type="SMART" id="SM00541">
    <property type="entry name" value="FYRN"/>
    <property type="match status" value="1"/>
</dbReference>
<dbReference type="InterPro" id="IPR003888">
    <property type="entry name" value="FYrich_N"/>
</dbReference>
<reference evidence="5" key="1">
    <citation type="journal article" date="2018" name="Nat. Microbiol.">
        <title>Leveraging single-cell genomics to expand the fungal tree of life.</title>
        <authorList>
            <person name="Ahrendt S.R."/>
            <person name="Quandt C.A."/>
            <person name="Ciobanu D."/>
            <person name="Clum A."/>
            <person name="Salamov A."/>
            <person name="Andreopoulos B."/>
            <person name="Cheng J.F."/>
            <person name="Woyke T."/>
            <person name="Pelin A."/>
            <person name="Henrissat B."/>
            <person name="Reynolds N.K."/>
            <person name="Benny G.L."/>
            <person name="Smith M.E."/>
            <person name="James T.Y."/>
            <person name="Grigoriev I.V."/>
        </authorList>
    </citation>
    <scope>NUCLEOTIDE SEQUENCE [LARGE SCALE GENOMIC DNA]</scope>
    <source>
        <strain evidence="5">CSF55</strain>
    </source>
</reference>
<accession>A0A4P9YKL6</accession>
<feature type="non-terminal residue" evidence="4">
    <location>
        <position position="1"/>
    </location>
</feature>
<evidence type="ECO:0000313" key="5">
    <source>
        <dbReference type="Proteomes" id="UP000281549"/>
    </source>
</evidence>
<gene>
    <name evidence="4" type="ORF">ROZALSC1DRAFT_28334</name>
</gene>
<dbReference type="GO" id="GO:0051726">
    <property type="term" value="P:regulation of cell cycle"/>
    <property type="evidence" value="ECO:0007669"/>
    <property type="project" value="TreeGrafter"/>
</dbReference>
<feature type="region of interest" description="Disordered" evidence="3">
    <location>
        <begin position="80"/>
        <end position="100"/>
    </location>
</feature>
<keyword evidence="2" id="KW-0539">Nucleus</keyword>
<dbReference type="PANTHER" id="PTHR22715">
    <property type="entry name" value="TRANSFORMING GROWTH FACTOR BETA REGULATED GENE 1"/>
    <property type="match status" value="1"/>
</dbReference>
<dbReference type="Pfam" id="PF05965">
    <property type="entry name" value="FYRC"/>
    <property type="match status" value="1"/>
</dbReference>
<feature type="compositionally biased region" description="Polar residues" evidence="3">
    <location>
        <begin position="80"/>
        <end position="92"/>
    </location>
</feature>
<dbReference type="PROSITE" id="PS51543">
    <property type="entry name" value="FYRC"/>
    <property type="match status" value="1"/>
</dbReference>
<dbReference type="Pfam" id="PF05964">
    <property type="entry name" value="FYRN"/>
    <property type="match status" value="1"/>
</dbReference>
<organism evidence="4 5">
    <name type="scientific">Rozella allomycis (strain CSF55)</name>
    <dbReference type="NCBI Taxonomy" id="988480"/>
    <lineage>
        <taxon>Eukaryota</taxon>
        <taxon>Fungi</taxon>
        <taxon>Fungi incertae sedis</taxon>
        <taxon>Cryptomycota</taxon>
        <taxon>Cryptomycota incertae sedis</taxon>
        <taxon>Rozella</taxon>
    </lineage>
</organism>
<comment type="subcellular location">
    <subcellularLocation>
        <location evidence="1">Nucleus</location>
    </subcellularLocation>
</comment>
<proteinExistence type="predicted"/>
<dbReference type="PANTHER" id="PTHR22715:SF0">
    <property type="entry name" value="TRANSFORMING GROWTH FACTOR BETA REGULATOR 1"/>
    <property type="match status" value="1"/>
</dbReference>
<dbReference type="Proteomes" id="UP000281549">
    <property type="component" value="Unassembled WGS sequence"/>
</dbReference>
<dbReference type="PROSITE" id="PS51542">
    <property type="entry name" value="FYRN"/>
    <property type="match status" value="1"/>
</dbReference>
<dbReference type="InterPro" id="IPR040092">
    <property type="entry name" value="TBRG1"/>
</dbReference>
<dbReference type="Gene3D" id="3.30.160.360">
    <property type="match status" value="1"/>
</dbReference>
<evidence type="ECO:0000256" key="1">
    <source>
        <dbReference type="ARBA" id="ARBA00004123"/>
    </source>
</evidence>
<sequence>TLAPQVNVQNVNRVPMIFQNKVLSPYAHLRQGTFDRTQGSYLNPLHMVSHAAIAMQTLSHQTPMYAQHFQPNPFANNVQVAQMQKPQSSEQSPLDREKPVRVKSLPRNNRGEYVLPVVLGKSQARISIDSLGHVICDKPFFHTEKYIYPVGYHARRKFTDLNDPSIKDFLICSISEGADKPIFSISETSGQTVATSSSPQDLWRIFVTQLRSREAYVEASEYVSTQDFFGLDHPSVHKAIQEMPNAMRCSKYKMELCPKLVLNIMTVFFMSFAYFDKNVPKTYCQLFDKYGGSCVSSLQQLPKDVYDPDWIIESIENGKIDVTYRFKGKPQRDIKYIQKDYSKPNHYLVVRPYPLSRRKAKHFREMKGVATNLEILASTPVVNKKAKDRDYTSQTSNCLENNEVKILNISELHDLKYRFNEIEPGDPDLQLIEKHYD</sequence>
<name>A0A4P9YKL6_ROZAC</name>